<dbReference type="SUPFAM" id="SSF58087">
    <property type="entry name" value="Variant surface glycoprotein (N-terminal domain)"/>
    <property type="match status" value="1"/>
</dbReference>
<feature type="signal peptide" evidence="8">
    <location>
        <begin position="1"/>
        <end position="21"/>
    </location>
</feature>
<evidence type="ECO:0000256" key="6">
    <source>
        <dbReference type="ARBA" id="ARBA00023288"/>
    </source>
</evidence>
<dbReference type="InterPro" id="IPR001812">
    <property type="entry name" value="Trypano_VSG_A_N_dom"/>
</dbReference>
<comment type="subcellular location">
    <subcellularLocation>
        <location evidence="1">Cell membrane</location>
        <topology evidence="1">Lipid-anchor</topology>
        <topology evidence="1">GPI-anchor</topology>
    </subcellularLocation>
</comment>
<evidence type="ECO:0000256" key="2">
    <source>
        <dbReference type="ARBA" id="ARBA00022475"/>
    </source>
</evidence>
<evidence type="ECO:0000256" key="7">
    <source>
        <dbReference type="SAM" id="MobiDB-lite"/>
    </source>
</evidence>
<dbReference type="Pfam" id="PF00913">
    <property type="entry name" value="Trypan_glycop"/>
    <property type="match status" value="1"/>
</dbReference>
<feature type="chain" id="PRO_5004057444" evidence="8">
    <location>
        <begin position="22"/>
        <end position="299"/>
    </location>
</feature>
<feature type="region of interest" description="Disordered" evidence="7">
    <location>
        <begin position="150"/>
        <end position="169"/>
    </location>
</feature>
<keyword evidence="8" id="KW-0732">Signal</keyword>
<evidence type="ECO:0000256" key="8">
    <source>
        <dbReference type="SAM" id="SignalP"/>
    </source>
</evidence>
<protein>
    <submittedName>
        <fullName evidence="10">Variant surface glycoprotein 1768</fullName>
    </submittedName>
</protein>
<keyword evidence="4" id="KW-0472">Membrane</keyword>
<dbReference type="GO" id="GO:0005886">
    <property type="term" value="C:plasma membrane"/>
    <property type="evidence" value="ECO:0007669"/>
    <property type="project" value="UniProtKB-SubCell"/>
</dbReference>
<evidence type="ECO:0000256" key="3">
    <source>
        <dbReference type="ARBA" id="ARBA00022622"/>
    </source>
</evidence>
<dbReference type="EMBL" id="KC613247">
    <property type="protein sequence ID" value="AGH60678.1"/>
    <property type="molecule type" value="Genomic_DNA"/>
</dbReference>
<evidence type="ECO:0000256" key="4">
    <source>
        <dbReference type="ARBA" id="ARBA00023136"/>
    </source>
</evidence>
<feature type="domain" description="Trypanosome variant surface glycoprotein A-type N-terminal" evidence="9">
    <location>
        <begin position="15"/>
        <end position="251"/>
    </location>
</feature>
<keyword evidence="2" id="KW-1003">Cell membrane</keyword>
<evidence type="ECO:0000256" key="5">
    <source>
        <dbReference type="ARBA" id="ARBA00023180"/>
    </source>
</evidence>
<accession>M4SW91</accession>
<organism evidence="10">
    <name type="scientific">Trypanosoma brucei</name>
    <dbReference type="NCBI Taxonomy" id="5691"/>
    <lineage>
        <taxon>Eukaryota</taxon>
        <taxon>Discoba</taxon>
        <taxon>Euglenozoa</taxon>
        <taxon>Kinetoplastea</taxon>
        <taxon>Metakinetoplastina</taxon>
        <taxon>Trypanosomatida</taxon>
        <taxon>Trypanosomatidae</taxon>
        <taxon>Trypanosoma</taxon>
    </lineage>
</organism>
<name>M4SW91_9TRYP</name>
<evidence type="ECO:0000256" key="1">
    <source>
        <dbReference type="ARBA" id="ARBA00004609"/>
    </source>
</evidence>
<keyword evidence="3" id="KW-0336">GPI-anchor</keyword>
<keyword evidence="5" id="KW-0325">Glycoprotein</keyword>
<keyword evidence="6" id="KW-0449">Lipoprotein</keyword>
<dbReference type="Gene3D" id="3.90.150.10">
    <property type="entry name" value="Variant Surface Glycoprotein, subunit A domain 1"/>
    <property type="match status" value="1"/>
</dbReference>
<proteinExistence type="predicted"/>
<reference evidence="10" key="1">
    <citation type="submission" date="2013-02" db="EMBL/GenBank/DDBJ databases">
        <authorList>
            <person name="Cross G.A.M."/>
            <person name="Kim H.-S."/>
            <person name="Wickstead B."/>
        </authorList>
    </citation>
    <scope>NUCLEOTIDE SEQUENCE</scope>
    <source>
        <strain evidence="10">Lister 427</strain>
    </source>
</reference>
<dbReference type="GO" id="GO:0042783">
    <property type="term" value="P:symbiont-mediated evasion of host immune response"/>
    <property type="evidence" value="ECO:0007669"/>
    <property type="project" value="InterPro"/>
</dbReference>
<dbReference type="VEuPathDB" id="TriTrypDB:Tb427_000257000"/>
<dbReference type="AlphaFoldDB" id="M4SW91"/>
<evidence type="ECO:0000313" key="10">
    <source>
        <dbReference type="EMBL" id="AGH60678.1"/>
    </source>
</evidence>
<reference evidence="10" key="2">
    <citation type="journal article" date="2014" name="Mol. Biochem. Parasitol.">
        <title>Capturing the variant surface glycoprotein repertoire (the VSGnome) of Trypanosoma brucei Lister 427.</title>
        <authorList>
            <person name="Cross G.A."/>
            <person name="Kim H.S."/>
            <person name="Wickstead B."/>
        </authorList>
    </citation>
    <scope>NUCLEOTIDE SEQUENCE</scope>
    <source>
        <strain evidence="10">Lister 427</strain>
    </source>
</reference>
<evidence type="ECO:0000259" key="9">
    <source>
        <dbReference type="Pfam" id="PF00913"/>
    </source>
</evidence>
<dbReference type="Gene3D" id="1.10.470.10">
    <property type="entry name" value="Variant Surface Glycoprotein, subunit A, domain 2"/>
    <property type="match status" value="1"/>
</dbReference>
<dbReference type="GO" id="GO:0098552">
    <property type="term" value="C:side of membrane"/>
    <property type="evidence" value="ECO:0007669"/>
    <property type="project" value="UniProtKB-KW"/>
</dbReference>
<sequence>MNTLPMSAMTFAIMMLVSSMAQLGEPAAKGGLKQEEWKAACALAADFGMIARKATGDLQAAVNVQLNWQKAYLRYQVFIEAYKQGRMSKEDAAILQFYAKQADKAALTLLPDSIADKTTAVRDASRAEASIAEFIYNMAQLSASATHSCLEKSSGSNSQRPVTDDLSSEAPGCTLNTARLAASSTAAPFTDRGYNKHFKTAVTNGNQLTTATLACELTGPKARTKLLDGDTGGDTGGDTIQGTLKFAAGLYYSGASLAGSTRFRGYDSACLAQPPYLARRALSAPKDKRTAARLSTAND</sequence>
<feature type="compositionally biased region" description="Polar residues" evidence="7">
    <location>
        <begin position="150"/>
        <end position="161"/>
    </location>
</feature>